<feature type="binding site" evidence="10 13">
    <location>
        <position position="172"/>
    </location>
    <ligand>
        <name>a divalent metal cation</name>
        <dbReference type="ChEBI" id="CHEBI:60240"/>
    </ligand>
</feature>
<comment type="pathway">
    <text evidence="10">Carbohydrate degradation.</text>
</comment>
<dbReference type="NCBIfam" id="TIGR01163">
    <property type="entry name" value="rpe"/>
    <property type="match status" value="1"/>
</dbReference>
<comment type="cofactor">
    <cofactor evidence="4">
        <name>Zn(2+)</name>
        <dbReference type="ChEBI" id="CHEBI:29105"/>
    </cofactor>
</comment>
<feature type="active site" description="Proton donor" evidence="10 12">
    <location>
        <position position="172"/>
    </location>
</feature>
<evidence type="ECO:0000256" key="11">
    <source>
        <dbReference type="PIRNR" id="PIRNR001461"/>
    </source>
</evidence>
<dbReference type="FunFam" id="3.20.20.70:FF:000004">
    <property type="entry name" value="Ribulose-phosphate 3-epimerase"/>
    <property type="match status" value="1"/>
</dbReference>
<protein>
    <recommendedName>
        <fullName evidence="7 10">Ribulose-phosphate 3-epimerase</fullName>
        <ecNumber evidence="7 10">5.1.3.1</ecNumber>
    </recommendedName>
</protein>
<dbReference type="EC" id="5.1.3.1" evidence="7 10"/>
<keyword evidence="13" id="KW-0170">Cobalt</keyword>
<comment type="similarity">
    <text evidence="6 10 11">Belongs to the ribulose-phosphate 3-epimerase family.</text>
</comment>
<dbReference type="PANTHER" id="PTHR11749">
    <property type="entry name" value="RIBULOSE-5-PHOSPHATE-3-EPIMERASE"/>
    <property type="match status" value="1"/>
</dbReference>
<dbReference type="InterPro" id="IPR000056">
    <property type="entry name" value="Ribul_P_3_epim-like"/>
</dbReference>
<feature type="binding site" evidence="14">
    <location>
        <position position="174"/>
    </location>
    <ligand>
        <name>substrate</name>
    </ligand>
</feature>
<dbReference type="InterPro" id="IPR011060">
    <property type="entry name" value="RibuloseP-bd_barrel"/>
</dbReference>
<comment type="cofactor">
    <cofactor evidence="10 13">
        <name>a divalent metal cation</name>
        <dbReference type="ChEBI" id="CHEBI:60240"/>
    </cofactor>
    <text evidence="10 13">Binds 1 divalent metal cation per subunit.</text>
</comment>
<comment type="cofactor">
    <cofactor evidence="3">
        <name>Co(2+)</name>
        <dbReference type="ChEBI" id="CHEBI:48828"/>
    </cofactor>
</comment>
<evidence type="ECO:0000256" key="3">
    <source>
        <dbReference type="ARBA" id="ARBA00001941"/>
    </source>
</evidence>
<organism evidence="15">
    <name type="scientific">uncultured Acetothermia bacterium</name>
    <dbReference type="NCBI Taxonomy" id="236499"/>
    <lineage>
        <taxon>Bacteria</taxon>
        <taxon>Candidatus Bipolaricaulota</taxon>
        <taxon>environmental samples</taxon>
    </lineage>
</organism>
<dbReference type="EMBL" id="AP011644">
    <property type="protein sequence ID" value="BAL52966.1"/>
    <property type="molecule type" value="Genomic_DNA"/>
</dbReference>
<reference evidence="15" key="1">
    <citation type="journal article" date="2005" name="Environ. Microbiol.">
        <title>Genetic and functional properties of uncultivated thermophilic crenarchaeotes from a subsurface gold mine as revealed by analysis of genome fragments.</title>
        <authorList>
            <person name="Nunoura T."/>
            <person name="Hirayama H."/>
            <person name="Takami H."/>
            <person name="Oida H."/>
            <person name="Nishi S."/>
            <person name="Shimamura S."/>
            <person name="Suzuki Y."/>
            <person name="Inagaki F."/>
            <person name="Takai K."/>
            <person name="Nealson K.H."/>
            <person name="Horikoshi K."/>
        </authorList>
    </citation>
    <scope>NUCLEOTIDE SEQUENCE</scope>
</reference>
<dbReference type="Gene3D" id="3.20.20.70">
    <property type="entry name" value="Aldolase class I"/>
    <property type="match status" value="1"/>
</dbReference>
<evidence type="ECO:0000256" key="7">
    <source>
        <dbReference type="ARBA" id="ARBA00013188"/>
    </source>
</evidence>
<dbReference type="SUPFAM" id="SSF51366">
    <property type="entry name" value="Ribulose-phoshate binding barrel"/>
    <property type="match status" value="1"/>
</dbReference>
<dbReference type="GO" id="GO:0019323">
    <property type="term" value="P:pentose catabolic process"/>
    <property type="evidence" value="ECO:0007669"/>
    <property type="project" value="UniProtKB-UniRule"/>
</dbReference>
<evidence type="ECO:0000256" key="14">
    <source>
        <dbReference type="PIRSR" id="PIRSR001461-3"/>
    </source>
</evidence>
<evidence type="ECO:0000256" key="10">
    <source>
        <dbReference type="HAMAP-Rule" id="MF_02227"/>
    </source>
</evidence>
<evidence type="ECO:0000313" key="15">
    <source>
        <dbReference type="EMBL" id="BAL52966.1"/>
    </source>
</evidence>
<keyword evidence="13" id="KW-0862">Zinc</keyword>
<feature type="binding site" evidence="10 14">
    <location>
        <begin position="139"/>
        <end position="142"/>
    </location>
    <ligand>
        <name>substrate</name>
    </ligand>
</feature>
<evidence type="ECO:0000256" key="12">
    <source>
        <dbReference type="PIRSR" id="PIRSR001461-1"/>
    </source>
</evidence>
<dbReference type="PROSITE" id="PS01086">
    <property type="entry name" value="RIBUL_P_3_EPIMER_2"/>
    <property type="match status" value="1"/>
</dbReference>
<dbReference type="HAMAP" id="MF_02227">
    <property type="entry name" value="RPE"/>
    <property type="match status" value="1"/>
</dbReference>
<feature type="binding site" evidence="10 13">
    <location>
        <position position="32"/>
    </location>
    <ligand>
        <name>a divalent metal cation</name>
        <dbReference type="ChEBI" id="CHEBI:60240"/>
    </ligand>
</feature>
<gene>
    <name evidence="10" type="primary">rpe</name>
    <name evidence="15" type="ORF">HGMM_F03H09C25</name>
</gene>
<dbReference type="GO" id="GO:0005737">
    <property type="term" value="C:cytoplasm"/>
    <property type="evidence" value="ECO:0007669"/>
    <property type="project" value="UniProtKB-ARBA"/>
</dbReference>
<feature type="binding site" evidence="10 14">
    <location>
        <position position="63"/>
    </location>
    <ligand>
        <name>substrate</name>
    </ligand>
</feature>
<keyword evidence="10 11" id="KW-0119">Carbohydrate metabolism</keyword>
<dbReference type="GO" id="GO:0046872">
    <property type="term" value="F:metal ion binding"/>
    <property type="evidence" value="ECO:0007669"/>
    <property type="project" value="UniProtKB-UniRule"/>
</dbReference>
<evidence type="ECO:0000256" key="8">
    <source>
        <dbReference type="ARBA" id="ARBA00022723"/>
    </source>
</evidence>
<reference evidence="15" key="2">
    <citation type="journal article" date="2012" name="PLoS ONE">
        <title>A Deeply Branching Thermophilic Bacterium with an Ancient Acetyl-CoA Pathway Dominates a Subsurface Ecosystem.</title>
        <authorList>
            <person name="Takami H."/>
            <person name="Noguchi H."/>
            <person name="Takaki Y."/>
            <person name="Uchiyama I."/>
            <person name="Toyoda A."/>
            <person name="Nishi S."/>
            <person name="Chee G.-J."/>
            <person name="Arai W."/>
            <person name="Nunoura T."/>
            <person name="Itoh T."/>
            <person name="Hattori M."/>
            <person name="Takai K."/>
        </authorList>
    </citation>
    <scope>NUCLEOTIDE SEQUENCE</scope>
</reference>
<accession>H5S9Y0</accession>
<keyword evidence="9 10" id="KW-0413">Isomerase</keyword>
<feature type="binding site" evidence="10">
    <location>
        <begin position="172"/>
        <end position="174"/>
    </location>
    <ligand>
        <name>substrate</name>
    </ligand>
</feature>
<feature type="binding site" evidence="10 13">
    <location>
        <position position="30"/>
    </location>
    <ligand>
        <name>a divalent metal cation</name>
        <dbReference type="ChEBI" id="CHEBI:60240"/>
    </ligand>
</feature>
<feature type="active site" description="Proton acceptor" evidence="10 12">
    <location>
        <position position="32"/>
    </location>
</feature>
<evidence type="ECO:0000256" key="9">
    <source>
        <dbReference type="ARBA" id="ARBA00023235"/>
    </source>
</evidence>
<proteinExistence type="inferred from homology"/>
<comment type="cofactor">
    <cofactor evidence="2">
        <name>Mn(2+)</name>
        <dbReference type="ChEBI" id="CHEBI:29035"/>
    </cofactor>
</comment>
<comment type="catalytic activity">
    <reaction evidence="1 10 11">
        <text>D-ribulose 5-phosphate = D-xylulose 5-phosphate</text>
        <dbReference type="Rhea" id="RHEA:13677"/>
        <dbReference type="ChEBI" id="CHEBI:57737"/>
        <dbReference type="ChEBI" id="CHEBI:58121"/>
        <dbReference type="EC" id="5.1.3.1"/>
    </reaction>
</comment>
<evidence type="ECO:0000256" key="1">
    <source>
        <dbReference type="ARBA" id="ARBA00001782"/>
    </source>
</evidence>
<dbReference type="GO" id="GO:0006098">
    <property type="term" value="P:pentose-phosphate shunt"/>
    <property type="evidence" value="ECO:0007669"/>
    <property type="project" value="UniProtKB-UniRule"/>
</dbReference>
<dbReference type="InterPro" id="IPR013785">
    <property type="entry name" value="Aldolase_TIM"/>
</dbReference>
<evidence type="ECO:0000256" key="2">
    <source>
        <dbReference type="ARBA" id="ARBA00001936"/>
    </source>
</evidence>
<keyword evidence="8 10" id="KW-0479">Metal-binding</keyword>
<feature type="binding site" evidence="10 14">
    <location>
        <position position="6"/>
    </location>
    <ligand>
        <name>substrate</name>
    </ligand>
</feature>
<dbReference type="NCBIfam" id="NF004076">
    <property type="entry name" value="PRK05581.1-4"/>
    <property type="match status" value="1"/>
</dbReference>
<dbReference type="InterPro" id="IPR026019">
    <property type="entry name" value="Ribul_P_3_epim"/>
</dbReference>
<name>H5S9Y0_9BACT</name>
<evidence type="ECO:0000256" key="13">
    <source>
        <dbReference type="PIRSR" id="PIRSR001461-2"/>
    </source>
</evidence>
<comment type="function">
    <text evidence="10">Catalyzes the reversible epimerization of D-ribulose 5-phosphate to D-xylulose 5-phosphate.</text>
</comment>
<comment type="cofactor">
    <cofactor evidence="5">
        <name>Fe(2+)</name>
        <dbReference type="ChEBI" id="CHEBI:29033"/>
    </cofactor>
</comment>
<sequence>MKLAPSLLAADCGRLLDQAQEIADLSDYLHWDVMDGHFVPNLTFGPVVVNALRARVSTPFDIHLMITDPQKYAPQFAVRPGDLISFHGEAVADPVPVIEMIRTRGARAGIALRPKTPLSAVEKFLDQIDFLLIMSVEPGFAGQSFIPETLEKIRHAKELIRRKNLSVEIEVDGGVNAHNIKEIARAGVDIIVAASAIFGQSNPRKALAELRALAIS</sequence>
<keyword evidence="13" id="KW-0464">Manganese</keyword>
<dbReference type="Pfam" id="PF00834">
    <property type="entry name" value="Ribul_P_3_epim"/>
    <property type="match status" value="1"/>
</dbReference>
<evidence type="ECO:0000256" key="5">
    <source>
        <dbReference type="ARBA" id="ARBA00001954"/>
    </source>
</evidence>
<dbReference type="PIRSF" id="PIRSF001461">
    <property type="entry name" value="RPE"/>
    <property type="match status" value="1"/>
</dbReference>
<dbReference type="GO" id="GO:0004750">
    <property type="term" value="F:D-ribulose-phosphate 3-epimerase activity"/>
    <property type="evidence" value="ECO:0007669"/>
    <property type="project" value="UniProtKB-UniRule"/>
</dbReference>
<evidence type="ECO:0000256" key="4">
    <source>
        <dbReference type="ARBA" id="ARBA00001947"/>
    </source>
</evidence>
<evidence type="ECO:0000256" key="6">
    <source>
        <dbReference type="ARBA" id="ARBA00009541"/>
    </source>
</evidence>
<dbReference type="CDD" id="cd00429">
    <property type="entry name" value="RPE"/>
    <property type="match status" value="1"/>
</dbReference>
<feature type="binding site" evidence="10 14">
    <location>
        <begin position="194"/>
        <end position="195"/>
    </location>
    <ligand>
        <name>substrate</name>
    </ligand>
</feature>
<dbReference type="AlphaFoldDB" id="H5S9Y0"/>
<feature type="binding site" evidence="10 13">
    <location>
        <position position="63"/>
    </location>
    <ligand>
        <name>a divalent metal cation</name>
        <dbReference type="ChEBI" id="CHEBI:60240"/>
    </ligand>
</feature>